<keyword evidence="5 9" id="KW-0472">Membrane</keyword>
<organism evidence="12 13">
    <name type="scientific">Synaphobranchus kaupii</name>
    <name type="common">Kaup's arrowtooth eel</name>
    <dbReference type="NCBI Taxonomy" id="118154"/>
    <lineage>
        <taxon>Eukaryota</taxon>
        <taxon>Metazoa</taxon>
        <taxon>Chordata</taxon>
        <taxon>Craniata</taxon>
        <taxon>Vertebrata</taxon>
        <taxon>Euteleostomi</taxon>
        <taxon>Actinopterygii</taxon>
        <taxon>Neopterygii</taxon>
        <taxon>Teleostei</taxon>
        <taxon>Anguilliformes</taxon>
        <taxon>Synaphobranchidae</taxon>
        <taxon>Synaphobranchus</taxon>
    </lineage>
</organism>
<feature type="chain" id="PRO_5040163660" description="Ig-like domain-containing protein" evidence="10">
    <location>
        <begin position="20"/>
        <end position="244"/>
    </location>
</feature>
<keyword evidence="13" id="KW-1185">Reference proteome</keyword>
<sequence>MDARYLIFVLNCLLTPGLSAKVTAKGTSTAAFGQEASFSCSLSEPDGASQVTWQRLLKDNTVENLATFSKRFGAKVMDPHVSRIHFTEASLNSTSITIKNVTPADDACYICSFNVYPSGSIRKQTCLMVQGIFEARAWIPSGETSSEKDVVVRCSVKIKTAYGRSLSGLWIVILVLAVASVVGSYIAFRLRRKRATCGDYSPNGRERLARRCSCFAVPIEGEENRTLKPQLSTVEQPAQIAMEM</sequence>
<evidence type="ECO:0000256" key="2">
    <source>
        <dbReference type="ARBA" id="ARBA00022692"/>
    </source>
</evidence>
<feature type="domain" description="Ig-like" evidence="11">
    <location>
        <begin position="16"/>
        <end position="122"/>
    </location>
</feature>
<evidence type="ECO:0000256" key="9">
    <source>
        <dbReference type="SAM" id="Phobius"/>
    </source>
</evidence>
<keyword evidence="3 10" id="KW-0732">Signal</keyword>
<feature type="signal peptide" evidence="10">
    <location>
        <begin position="1"/>
        <end position="19"/>
    </location>
</feature>
<dbReference type="InterPro" id="IPR013106">
    <property type="entry name" value="Ig_V-set"/>
</dbReference>
<evidence type="ECO:0000259" key="11">
    <source>
        <dbReference type="PROSITE" id="PS50835"/>
    </source>
</evidence>
<reference evidence="12" key="1">
    <citation type="journal article" date="2023" name="Science">
        <title>Genome structures resolve the early diversification of teleost fishes.</title>
        <authorList>
            <person name="Parey E."/>
            <person name="Louis A."/>
            <person name="Montfort J."/>
            <person name="Bouchez O."/>
            <person name="Roques C."/>
            <person name="Iampietro C."/>
            <person name="Lluch J."/>
            <person name="Castinel A."/>
            <person name="Donnadieu C."/>
            <person name="Desvignes T."/>
            <person name="Floi Bucao C."/>
            <person name="Jouanno E."/>
            <person name="Wen M."/>
            <person name="Mejri S."/>
            <person name="Dirks R."/>
            <person name="Jansen H."/>
            <person name="Henkel C."/>
            <person name="Chen W.J."/>
            <person name="Zahm M."/>
            <person name="Cabau C."/>
            <person name="Klopp C."/>
            <person name="Thompson A.W."/>
            <person name="Robinson-Rechavi M."/>
            <person name="Braasch I."/>
            <person name="Lecointre G."/>
            <person name="Bobe J."/>
            <person name="Postlethwait J.H."/>
            <person name="Berthelot C."/>
            <person name="Roest Crollius H."/>
            <person name="Guiguen Y."/>
        </authorList>
    </citation>
    <scope>NUCLEOTIDE SEQUENCE</scope>
    <source>
        <strain evidence="12">WJC10195</strain>
    </source>
</reference>
<dbReference type="OrthoDB" id="9422141at2759"/>
<evidence type="ECO:0000256" key="6">
    <source>
        <dbReference type="ARBA" id="ARBA00023157"/>
    </source>
</evidence>
<accession>A0A9Q1F5D1</accession>
<keyword evidence="4 9" id="KW-1133">Transmembrane helix</keyword>
<evidence type="ECO:0000256" key="1">
    <source>
        <dbReference type="ARBA" id="ARBA00004167"/>
    </source>
</evidence>
<name>A0A9Q1F5D1_SYNKA</name>
<feature type="transmembrane region" description="Helical" evidence="9">
    <location>
        <begin position="168"/>
        <end position="188"/>
    </location>
</feature>
<evidence type="ECO:0000256" key="7">
    <source>
        <dbReference type="ARBA" id="ARBA00023180"/>
    </source>
</evidence>
<dbReference type="Proteomes" id="UP001152622">
    <property type="component" value="Chromosome 8"/>
</dbReference>
<evidence type="ECO:0000313" key="13">
    <source>
        <dbReference type="Proteomes" id="UP001152622"/>
    </source>
</evidence>
<dbReference type="GO" id="GO:0034113">
    <property type="term" value="P:heterotypic cell-cell adhesion"/>
    <property type="evidence" value="ECO:0007669"/>
    <property type="project" value="TreeGrafter"/>
</dbReference>
<protein>
    <recommendedName>
        <fullName evidence="11">Ig-like domain-containing protein</fullName>
    </recommendedName>
</protein>
<dbReference type="EMBL" id="JAINUF010000008">
    <property type="protein sequence ID" value="KAJ8351512.1"/>
    <property type="molecule type" value="Genomic_DNA"/>
</dbReference>
<dbReference type="SMART" id="SM00406">
    <property type="entry name" value="IGv"/>
    <property type="match status" value="1"/>
</dbReference>
<dbReference type="GO" id="GO:0098632">
    <property type="term" value="F:cell-cell adhesion mediator activity"/>
    <property type="evidence" value="ECO:0007669"/>
    <property type="project" value="InterPro"/>
</dbReference>
<evidence type="ECO:0000256" key="4">
    <source>
        <dbReference type="ARBA" id="ARBA00022989"/>
    </source>
</evidence>
<dbReference type="Gene3D" id="2.60.40.10">
    <property type="entry name" value="Immunoglobulins"/>
    <property type="match status" value="1"/>
</dbReference>
<dbReference type="GO" id="GO:0030424">
    <property type="term" value="C:axon"/>
    <property type="evidence" value="ECO:0007669"/>
    <property type="project" value="TreeGrafter"/>
</dbReference>
<dbReference type="InterPro" id="IPR036179">
    <property type="entry name" value="Ig-like_dom_sf"/>
</dbReference>
<dbReference type="InterPro" id="IPR007110">
    <property type="entry name" value="Ig-like_dom"/>
</dbReference>
<dbReference type="PANTHER" id="PTHR46841">
    <property type="entry name" value="OX-2 MEMBRANE GLYCOPROTEIN"/>
    <property type="match status" value="1"/>
</dbReference>
<dbReference type="GO" id="GO:0150079">
    <property type="term" value="P:negative regulation of neuroinflammatory response"/>
    <property type="evidence" value="ECO:0007669"/>
    <property type="project" value="TreeGrafter"/>
</dbReference>
<dbReference type="GO" id="GO:0043025">
    <property type="term" value="C:neuronal cell body"/>
    <property type="evidence" value="ECO:0007669"/>
    <property type="project" value="TreeGrafter"/>
</dbReference>
<dbReference type="AlphaFoldDB" id="A0A9Q1F5D1"/>
<evidence type="ECO:0000256" key="5">
    <source>
        <dbReference type="ARBA" id="ARBA00023136"/>
    </source>
</evidence>
<evidence type="ECO:0000256" key="8">
    <source>
        <dbReference type="ARBA" id="ARBA00023319"/>
    </source>
</evidence>
<keyword evidence="6" id="KW-1015">Disulfide bond</keyword>
<dbReference type="InterPro" id="IPR003599">
    <property type="entry name" value="Ig_sub"/>
</dbReference>
<keyword evidence="8" id="KW-0393">Immunoglobulin domain</keyword>
<evidence type="ECO:0000256" key="10">
    <source>
        <dbReference type="SAM" id="SignalP"/>
    </source>
</evidence>
<comment type="caution">
    <text evidence="12">The sequence shown here is derived from an EMBL/GenBank/DDBJ whole genome shotgun (WGS) entry which is preliminary data.</text>
</comment>
<dbReference type="Pfam" id="PF07686">
    <property type="entry name" value="V-set"/>
    <property type="match status" value="1"/>
</dbReference>
<keyword evidence="2 9" id="KW-0812">Transmembrane</keyword>
<comment type="subcellular location">
    <subcellularLocation>
        <location evidence="1">Membrane</location>
        <topology evidence="1">Single-pass membrane protein</topology>
    </subcellularLocation>
</comment>
<keyword evidence="7" id="KW-0325">Glycoprotein</keyword>
<dbReference type="PANTHER" id="PTHR46841:SF7">
    <property type="entry name" value="IG-LIKE DOMAIN-CONTAINING PROTEIN"/>
    <property type="match status" value="1"/>
</dbReference>
<dbReference type="InterPro" id="IPR013783">
    <property type="entry name" value="Ig-like_fold"/>
</dbReference>
<gene>
    <name evidence="12" type="ORF">SKAU_G00229880</name>
</gene>
<dbReference type="InterPro" id="IPR047164">
    <property type="entry name" value="OX2G-like"/>
</dbReference>
<dbReference type="PROSITE" id="PS50835">
    <property type="entry name" value="IG_LIKE"/>
    <property type="match status" value="1"/>
</dbReference>
<dbReference type="SUPFAM" id="SSF48726">
    <property type="entry name" value="Immunoglobulin"/>
    <property type="match status" value="1"/>
</dbReference>
<evidence type="ECO:0000256" key="3">
    <source>
        <dbReference type="ARBA" id="ARBA00022729"/>
    </source>
</evidence>
<proteinExistence type="predicted"/>
<dbReference type="SMART" id="SM00409">
    <property type="entry name" value="IG"/>
    <property type="match status" value="1"/>
</dbReference>
<dbReference type="GO" id="GO:0016020">
    <property type="term" value="C:membrane"/>
    <property type="evidence" value="ECO:0007669"/>
    <property type="project" value="UniProtKB-SubCell"/>
</dbReference>
<dbReference type="GO" id="GO:0009986">
    <property type="term" value="C:cell surface"/>
    <property type="evidence" value="ECO:0007669"/>
    <property type="project" value="TreeGrafter"/>
</dbReference>
<evidence type="ECO:0000313" key="12">
    <source>
        <dbReference type="EMBL" id="KAJ8351512.1"/>
    </source>
</evidence>